<dbReference type="InterPro" id="IPR040079">
    <property type="entry name" value="Glutathione_S-Trfase"/>
</dbReference>
<dbReference type="PROSITE" id="PS50404">
    <property type="entry name" value="GST_NTER"/>
    <property type="match status" value="1"/>
</dbReference>
<keyword evidence="4" id="KW-1185">Reference proteome</keyword>
<evidence type="ECO:0000313" key="4">
    <source>
        <dbReference type="Proteomes" id="UP000824890"/>
    </source>
</evidence>
<dbReference type="CDD" id="cd03041">
    <property type="entry name" value="GST_N_2GST_N"/>
    <property type="match status" value="1"/>
</dbReference>
<feature type="domain" description="GST N-terminal" evidence="2">
    <location>
        <begin position="282"/>
        <end position="364"/>
    </location>
</feature>
<dbReference type="Gene3D" id="3.40.30.10">
    <property type="entry name" value="Glutaredoxin"/>
    <property type="match status" value="2"/>
</dbReference>
<feature type="region of interest" description="Disordered" evidence="1">
    <location>
        <begin position="51"/>
        <end position="70"/>
    </location>
</feature>
<dbReference type="Proteomes" id="UP000824890">
    <property type="component" value="Unassembled WGS sequence"/>
</dbReference>
<protein>
    <recommendedName>
        <fullName evidence="2">GST N-terminal domain-containing protein</fullName>
    </recommendedName>
</protein>
<feature type="compositionally biased region" description="Low complexity" evidence="1">
    <location>
        <begin position="59"/>
        <end position="68"/>
    </location>
</feature>
<dbReference type="SFLD" id="SFLDG01202">
    <property type="entry name" value="SUF2.2"/>
    <property type="match status" value="1"/>
</dbReference>
<proteinExistence type="predicted"/>
<comment type="caution">
    <text evidence="3">The sequence shown here is derived from an EMBL/GenBank/DDBJ whole genome shotgun (WGS) entry which is preliminary data.</text>
</comment>
<accession>A0ABQ8EBN4</accession>
<dbReference type="PROSITE" id="PS51354">
    <property type="entry name" value="GLUTAREDOXIN_2"/>
    <property type="match status" value="1"/>
</dbReference>
<dbReference type="SUPFAM" id="SSF52833">
    <property type="entry name" value="Thioredoxin-like"/>
    <property type="match status" value="2"/>
</dbReference>
<gene>
    <name evidence="3" type="ORF">HID58_006533</name>
</gene>
<evidence type="ECO:0000313" key="3">
    <source>
        <dbReference type="EMBL" id="KAH0939072.1"/>
    </source>
</evidence>
<reference evidence="3 4" key="1">
    <citation type="submission" date="2021-05" db="EMBL/GenBank/DDBJ databases">
        <title>Genome Assembly of Synthetic Allotetraploid Brassica napus Reveals Homoeologous Exchanges between Subgenomes.</title>
        <authorList>
            <person name="Davis J.T."/>
        </authorList>
    </citation>
    <scope>NUCLEOTIDE SEQUENCE [LARGE SCALE GENOMIC DNA]</scope>
    <source>
        <strain evidence="4">cv. Da-Ae</strain>
        <tissue evidence="3">Seedling</tissue>
    </source>
</reference>
<dbReference type="InterPro" id="IPR036249">
    <property type="entry name" value="Thioredoxin-like_sf"/>
</dbReference>
<dbReference type="SFLD" id="SFLDS00019">
    <property type="entry name" value="Glutathione_Transferase_(cytos"/>
    <property type="match status" value="1"/>
</dbReference>
<dbReference type="Pfam" id="PF13417">
    <property type="entry name" value="GST_N_3"/>
    <property type="match status" value="2"/>
</dbReference>
<name>A0ABQ8EBN4_BRANA</name>
<dbReference type="PANTHER" id="PTHR45288:SF2">
    <property type="entry name" value="THIOREDOXIN FAMILY PROTEIN"/>
    <property type="match status" value="1"/>
</dbReference>
<dbReference type="InterPro" id="IPR004045">
    <property type="entry name" value="Glutathione_S-Trfase_N"/>
</dbReference>
<dbReference type="PANTHER" id="PTHR45288">
    <property type="entry name" value="THIOREDOXIN FAMILY PROTEIN"/>
    <property type="match status" value="1"/>
</dbReference>
<dbReference type="EMBL" id="JAGKQM010000002">
    <property type="protein sequence ID" value="KAH0939072.1"/>
    <property type="molecule type" value="Genomic_DNA"/>
</dbReference>
<evidence type="ECO:0000259" key="2">
    <source>
        <dbReference type="PROSITE" id="PS50404"/>
    </source>
</evidence>
<dbReference type="SFLD" id="SFLDG01181">
    <property type="entry name" value="SUF2"/>
    <property type="match status" value="1"/>
</dbReference>
<organism evidence="3 4">
    <name type="scientific">Brassica napus</name>
    <name type="common">Rape</name>
    <dbReference type="NCBI Taxonomy" id="3708"/>
    <lineage>
        <taxon>Eukaryota</taxon>
        <taxon>Viridiplantae</taxon>
        <taxon>Streptophyta</taxon>
        <taxon>Embryophyta</taxon>
        <taxon>Tracheophyta</taxon>
        <taxon>Spermatophyta</taxon>
        <taxon>Magnoliopsida</taxon>
        <taxon>eudicotyledons</taxon>
        <taxon>Gunneridae</taxon>
        <taxon>Pentapetalae</taxon>
        <taxon>rosids</taxon>
        <taxon>malvids</taxon>
        <taxon>Brassicales</taxon>
        <taxon>Brassicaceae</taxon>
        <taxon>Brassiceae</taxon>
        <taxon>Brassica</taxon>
    </lineage>
</organism>
<sequence>MSIQSPCFPVVNGNLRLAIASFPSSTLRSGQRISGNGAWIPKRGRVYVKSEANTDEETSSSSSESTTSGNASIFSSVLCPLLKLFSVSSPFKLSAHQSVSFSVLTIRSLFFSLDCCFQGGDPSQQQMSIQSPCFPVVNGNLRLPIASFPSSTLRSGQRISGNGAWIPKRGRVYVKSEANTDEETSSTSGNASSFLSVLCPLLKLFSVSSPSKLSAHQSVSFSVLMIRSLFFSLDCCFQGGDPSQKRNHALEVATSSLASIARLPWGSRVSSMSTDVSSSPPLRLQLFEFEACPFCRRVREAMTELDLSVEVYPCPKGSVRHRELVRRSGGQEMFPFLIDPNTDTSMYESGDIVKYLFNQYGNGRGPSTGLLESTLFTGWMPTLLRAGRGMSLWDKASTDPPPQMLELFSYENNSYARLVREALCELELPYVLHNIGEGSTRMRSLLNVSGSDKVPFLVDPNTGVQLGDYQKILAYLFKTYSSPASA</sequence>
<evidence type="ECO:0000256" key="1">
    <source>
        <dbReference type="SAM" id="MobiDB-lite"/>
    </source>
</evidence>